<dbReference type="Proteomes" id="UP000266723">
    <property type="component" value="Unassembled WGS sequence"/>
</dbReference>
<dbReference type="EMBL" id="QGKV02001507">
    <property type="protein sequence ID" value="KAF3528395.1"/>
    <property type="molecule type" value="Genomic_DNA"/>
</dbReference>
<protein>
    <submittedName>
        <fullName evidence="1">Uncharacterized protein</fullName>
    </submittedName>
</protein>
<gene>
    <name evidence="1" type="ORF">DY000_02036374</name>
</gene>
<comment type="caution">
    <text evidence="1">The sequence shown here is derived from an EMBL/GenBank/DDBJ whole genome shotgun (WGS) entry which is preliminary data.</text>
</comment>
<name>A0ABQ7B8C2_BRACR</name>
<reference evidence="1 2" key="1">
    <citation type="journal article" date="2020" name="BMC Genomics">
        <title>Intraspecific diversification of the crop wild relative Brassica cretica Lam. using demographic model selection.</title>
        <authorList>
            <person name="Kioukis A."/>
            <person name="Michalopoulou V.A."/>
            <person name="Briers L."/>
            <person name="Pirintsos S."/>
            <person name="Studholme D.J."/>
            <person name="Pavlidis P."/>
            <person name="Sarris P.F."/>
        </authorList>
    </citation>
    <scope>NUCLEOTIDE SEQUENCE [LARGE SCALE GENOMIC DNA]</scope>
    <source>
        <strain evidence="2">cv. PFS-1207/04</strain>
    </source>
</reference>
<evidence type="ECO:0000313" key="1">
    <source>
        <dbReference type="EMBL" id="KAF3528395.1"/>
    </source>
</evidence>
<keyword evidence="2" id="KW-1185">Reference proteome</keyword>
<accession>A0ABQ7B8C2</accession>
<organism evidence="1 2">
    <name type="scientific">Brassica cretica</name>
    <name type="common">Mustard</name>
    <dbReference type="NCBI Taxonomy" id="69181"/>
    <lineage>
        <taxon>Eukaryota</taxon>
        <taxon>Viridiplantae</taxon>
        <taxon>Streptophyta</taxon>
        <taxon>Embryophyta</taxon>
        <taxon>Tracheophyta</taxon>
        <taxon>Spermatophyta</taxon>
        <taxon>Magnoliopsida</taxon>
        <taxon>eudicotyledons</taxon>
        <taxon>Gunneridae</taxon>
        <taxon>Pentapetalae</taxon>
        <taxon>rosids</taxon>
        <taxon>malvids</taxon>
        <taxon>Brassicales</taxon>
        <taxon>Brassicaceae</taxon>
        <taxon>Brassiceae</taxon>
        <taxon>Brassica</taxon>
    </lineage>
</organism>
<proteinExistence type="predicted"/>
<sequence length="52" mass="5983">MNTNSIEEIRLVESNQVLPSVFGDSILISLSKVVKKLEKLKLEKEKKKLEKK</sequence>
<evidence type="ECO:0000313" key="2">
    <source>
        <dbReference type="Proteomes" id="UP000266723"/>
    </source>
</evidence>